<gene>
    <name evidence="1" type="ORF">BK123_20235</name>
</gene>
<dbReference type="EMBL" id="MRTF01000007">
    <property type="protein sequence ID" value="OME90696.1"/>
    <property type="molecule type" value="Genomic_DNA"/>
</dbReference>
<sequence length="71" mass="8212">MSRLANYKTTWLDISEEELRIAMIHTATSGYAKPVLEPAYNLSLAEPKKKRLPVREREPEVFFILNDAVYS</sequence>
<comment type="caution">
    <text evidence="1">The sequence shown here is derived from an EMBL/GenBank/DDBJ whole genome shotgun (WGS) entry which is preliminary data.</text>
</comment>
<organism evidence="1 2">
    <name type="scientific">Paenibacillus lautus</name>
    <name type="common">Bacillus lautus</name>
    <dbReference type="NCBI Taxonomy" id="1401"/>
    <lineage>
        <taxon>Bacteria</taxon>
        <taxon>Bacillati</taxon>
        <taxon>Bacillota</taxon>
        <taxon>Bacilli</taxon>
        <taxon>Bacillales</taxon>
        <taxon>Paenibacillaceae</taxon>
        <taxon>Paenibacillus</taxon>
    </lineage>
</organism>
<dbReference type="RefSeq" id="WP_076324189.1">
    <property type="nucleotide sequence ID" value="NZ_MRTF01000007.1"/>
</dbReference>
<protein>
    <submittedName>
        <fullName evidence="1">Uncharacterized protein</fullName>
    </submittedName>
</protein>
<proteinExistence type="predicted"/>
<accession>A0A1R1AXT9</accession>
<evidence type="ECO:0000313" key="2">
    <source>
        <dbReference type="Proteomes" id="UP000187074"/>
    </source>
</evidence>
<evidence type="ECO:0000313" key="1">
    <source>
        <dbReference type="EMBL" id="OME90696.1"/>
    </source>
</evidence>
<dbReference type="AlphaFoldDB" id="A0A1R1AXT9"/>
<dbReference type="Proteomes" id="UP000187074">
    <property type="component" value="Unassembled WGS sequence"/>
</dbReference>
<name>A0A1R1AXT9_PAELA</name>
<reference evidence="1 2" key="1">
    <citation type="submission" date="2016-11" db="EMBL/GenBank/DDBJ databases">
        <title>Paenibacillus species isolates.</title>
        <authorList>
            <person name="Beno S.M."/>
        </authorList>
    </citation>
    <scope>NUCLEOTIDE SEQUENCE [LARGE SCALE GENOMIC DNA]</scope>
    <source>
        <strain evidence="1 2">FSL F4-0100</strain>
    </source>
</reference>